<dbReference type="InterPro" id="IPR000819">
    <property type="entry name" value="Peptidase_M17_C"/>
</dbReference>
<dbReference type="PANTHER" id="PTHR11963:SF23">
    <property type="entry name" value="CYTOSOL AMINOPEPTIDASE"/>
    <property type="match status" value="1"/>
</dbReference>
<evidence type="ECO:0000256" key="8">
    <source>
        <dbReference type="HAMAP-Rule" id="MF_00181"/>
    </source>
</evidence>
<feature type="binding site" evidence="8">
    <location>
        <position position="291"/>
    </location>
    <ligand>
        <name>Mn(2+)</name>
        <dbReference type="ChEBI" id="CHEBI:29035"/>
        <label>2</label>
    </ligand>
</feature>
<organism evidence="10 11">
    <name type="scientific">Methylobacterium oryzihabitans</name>
    <dbReference type="NCBI Taxonomy" id="2499852"/>
    <lineage>
        <taxon>Bacteria</taxon>
        <taxon>Pseudomonadati</taxon>
        <taxon>Pseudomonadota</taxon>
        <taxon>Alphaproteobacteria</taxon>
        <taxon>Hyphomicrobiales</taxon>
        <taxon>Methylobacteriaceae</taxon>
        <taxon>Methylobacterium</taxon>
    </lineage>
</organism>
<dbReference type="CDD" id="cd00433">
    <property type="entry name" value="Peptidase_M17"/>
    <property type="match status" value="1"/>
</dbReference>
<comment type="function">
    <text evidence="8">Presumably involved in the processing and regular turnover of intracellular proteins. Catalyzes the removal of unsubstituted N-terminal amino acids from various peptides.</text>
</comment>
<comment type="cofactor">
    <cofactor evidence="8">
        <name>Mn(2+)</name>
        <dbReference type="ChEBI" id="CHEBI:29035"/>
    </cofactor>
    <text evidence="8">Binds 2 manganese ions per subunit.</text>
</comment>
<evidence type="ECO:0000256" key="6">
    <source>
        <dbReference type="ARBA" id="ARBA00022801"/>
    </source>
</evidence>
<evidence type="ECO:0000313" key="10">
    <source>
        <dbReference type="EMBL" id="RVU18791.1"/>
    </source>
</evidence>
<evidence type="ECO:0000313" key="11">
    <source>
        <dbReference type="Proteomes" id="UP000286997"/>
    </source>
</evidence>
<dbReference type="GO" id="GO:0005737">
    <property type="term" value="C:cytoplasm"/>
    <property type="evidence" value="ECO:0007669"/>
    <property type="project" value="UniProtKB-SubCell"/>
</dbReference>
<evidence type="ECO:0000256" key="5">
    <source>
        <dbReference type="ARBA" id="ARBA00022670"/>
    </source>
</evidence>
<proteinExistence type="inferred from homology"/>
<dbReference type="EC" id="3.4.11.1" evidence="8"/>
<dbReference type="NCBIfam" id="NF002075">
    <property type="entry name" value="PRK00913.2-2"/>
    <property type="match status" value="1"/>
</dbReference>
<comment type="catalytic activity">
    <reaction evidence="1 8">
        <text>Release of an N-terminal amino acid, Xaa-|-Yaa-, in which Xaa is preferably Leu, but may be other amino acids including Pro although not Arg or Lys, and Yaa may be Pro. Amino acid amides and methyl esters are also readily hydrolyzed, but rates on arylamides are exceedingly low.</text>
        <dbReference type="EC" id="3.4.11.1"/>
    </reaction>
</comment>
<dbReference type="InterPro" id="IPR008283">
    <property type="entry name" value="Peptidase_M17_N"/>
</dbReference>
<dbReference type="HAMAP" id="MF_00181">
    <property type="entry name" value="Cytosol_peptidase_M17"/>
    <property type="match status" value="1"/>
</dbReference>
<dbReference type="Proteomes" id="UP000286997">
    <property type="component" value="Unassembled WGS sequence"/>
</dbReference>
<keyword evidence="5 8" id="KW-0645">Protease</keyword>
<keyword evidence="8" id="KW-0479">Metal-binding</keyword>
<feature type="domain" description="Cytosol aminopeptidase" evidence="9">
    <location>
        <begin position="348"/>
        <end position="355"/>
    </location>
</feature>
<feature type="binding site" evidence="8">
    <location>
        <position position="350"/>
    </location>
    <ligand>
        <name>Mn(2+)</name>
        <dbReference type="ChEBI" id="CHEBI:29035"/>
        <label>1</label>
    </ligand>
</feature>
<dbReference type="GO" id="GO:0070006">
    <property type="term" value="F:metalloaminopeptidase activity"/>
    <property type="evidence" value="ECO:0007669"/>
    <property type="project" value="InterPro"/>
</dbReference>
<dbReference type="GO" id="GO:0030145">
    <property type="term" value="F:manganese ion binding"/>
    <property type="evidence" value="ECO:0007669"/>
    <property type="project" value="UniProtKB-UniRule"/>
</dbReference>
<feature type="active site" evidence="8">
    <location>
        <position position="354"/>
    </location>
</feature>
<dbReference type="Gene3D" id="3.40.630.10">
    <property type="entry name" value="Zn peptidases"/>
    <property type="match status" value="1"/>
</dbReference>
<feature type="binding site" evidence="8">
    <location>
        <position position="268"/>
    </location>
    <ligand>
        <name>Mn(2+)</name>
        <dbReference type="ChEBI" id="CHEBI:29035"/>
        <label>2</label>
    </ligand>
</feature>
<dbReference type="EC" id="3.4.11.10" evidence="8"/>
<evidence type="ECO:0000256" key="4">
    <source>
        <dbReference type="ARBA" id="ARBA00022438"/>
    </source>
</evidence>
<protein>
    <recommendedName>
        <fullName evidence="8">Probable cytosol aminopeptidase</fullName>
        <ecNumber evidence="8">3.4.11.1</ecNumber>
    </recommendedName>
    <alternativeName>
        <fullName evidence="8">Leucine aminopeptidase</fullName>
        <shortName evidence="8">LAP</shortName>
        <ecNumber evidence="8">3.4.11.10</ecNumber>
    </alternativeName>
    <alternativeName>
        <fullName evidence="8">Leucyl aminopeptidase</fullName>
    </alternativeName>
</protein>
<dbReference type="PANTHER" id="PTHR11963">
    <property type="entry name" value="LEUCINE AMINOPEPTIDASE-RELATED"/>
    <property type="match status" value="1"/>
</dbReference>
<feature type="active site" evidence="8">
    <location>
        <position position="280"/>
    </location>
</feature>
<dbReference type="Pfam" id="PF02789">
    <property type="entry name" value="Peptidase_M17_N"/>
    <property type="match status" value="1"/>
</dbReference>
<dbReference type="NCBIfam" id="NF002074">
    <property type="entry name" value="PRK00913.1-4"/>
    <property type="match status" value="1"/>
</dbReference>
<comment type="caution">
    <text evidence="10">The sequence shown here is derived from an EMBL/GenBank/DDBJ whole genome shotgun (WGS) entry which is preliminary data.</text>
</comment>
<dbReference type="OrthoDB" id="9809354at2"/>
<dbReference type="SUPFAM" id="SSF52949">
    <property type="entry name" value="Macro domain-like"/>
    <property type="match status" value="1"/>
</dbReference>
<feature type="binding site" evidence="8">
    <location>
        <position position="352"/>
    </location>
    <ligand>
        <name>Mn(2+)</name>
        <dbReference type="ChEBI" id="CHEBI:29035"/>
        <label>2</label>
    </ligand>
</feature>
<dbReference type="PRINTS" id="PR00481">
    <property type="entry name" value="LAMNOPPTDASE"/>
</dbReference>
<keyword evidence="6 8" id="KW-0378">Hydrolase</keyword>
<dbReference type="InterPro" id="IPR043472">
    <property type="entry name" value="Macro_dom-like"/>
</dbReference>
<reference evidence="10 11" key="1">
    <citation type="submission" date="2019-01" db="EMBL/GenBank/DDBJ databases">
        <authorList>
            <person name="Chen W.-M."/>
        </authorList>
    </citation>
    <scope>NUCLEOTIDE SEQUENCE [LARGE SCALE GENOMIC DNA]</scope>
    <source>
        <strain evidence="10 11">TER-1</strain>
    </source>
</reference>
<evidence type="ECO:0000256" key="1">
    <source>
        <dbReference type="ARBA" id="ARBA00000135"/>
    </source>
</evidence>
<gene>
    <name evidence="8" type="primary">pepA</name>
    <name evidence="10" type="ORF">EOE48_10435</name>
</gene>
<feature type="binding site" evidence="8">
    <location>
        <position position="273"/>
    </location>
    <ligand>
        <name>Mn(2+)</name>
        <dbReference type="ChEBI" id="CHEBI:29035"/>
        <label>1</label>
    </ligand>
</feature>
<evidence type="ECO:0000256" key="2">
    <source>
        <dbReference type="ARBA" id="ARBA00000967"/>
    </source>
</evidence>
<sequence length="502" mass="52236">MADGISIEFETLGSAGAASAQGGDLVLFVGDDLALSPRAAEIAGAGAADLVARAAAAERFKGKLHGALTVVAPSGLAADRLIVVGLGSDKDRAGLDWTMLGGATAGRLGGRRAQVVLDWPGSTPSADDVAAFALGARLRAYKFDRYKSRKAGDGDETGAARLTLLAPESGAMKKAARAADAVADGVIMARELVNEPPNVLDPEEFARRTEALEKVGVAVEVLDEKAMRKLGMRALLAVAQGSAKEARVVVMRWNGGNEGEAPVAFVGKGVCFDSGGISIKGSGGMEDMKGDMAGAACVTGLMHALAARKAKVNAIGAIGLVENMPDGKAQRPGDIVTSMSGQTIEIINTDAEGRLVLADVLWHIQQEYKPRFMVDLATLTGAILVALGQEYAGLFSTSDELAGRLIAAGEATGEKVWRMPLAPGFDKLIDSKFADMKNSGGRHGGSATAAQFLKRFVNDVPWAHLDIAGTGMSAPSSEINRSWGSGWGVRLLDRLVRDHYEA</sequence>
<dbReference type="AlphaFoldDB" id="A0A3S2VB13"/>
<keyword evidence="7 8" id="KW-0464">Manganese</keyword>
<evidence type="ECO:0000256" key="3">
    <source>
        <dbReference type="ARBA" id="ARBA00009528"/>
    </source>
</evidence>
<evidence type="ECO:0000256" key="7">
    <source>
        <dbReference type="ARBA" id="ARBA00023211"/>
    </source>
</evidence>
<feature type="binding site" evidence="8">
    <location>
        <position position="352"/>
    </location>
    <ligand>
        <name>Mn(2+)</name>
        <dbReference type="ChEBI" id="CHEBI:29035"/>
        <label>1</label>
    </ligand>
</feature>
<comment type="similarity">
    <text evidence="3 8">Belongs to the peptidase M17 family.</text>
</comment>
<dbReference type="SUPFAM" id="SSF53187">
    <property type="entry name" value="Zn-dependent exopeptidases"/>
    <property type="match status" value="1"/>
</dbReference>
<comment type="subcellular location">
    <subcellularLocation>
        <location evidence="8">Cytoplasm</location>
    </subcellularLocation>
</comment>
<dbReference type="InterPro" id="IPR011356">
    <property type="entry name" value="Leucine_aapep/pepB"/>
</dbReference>
<dbReference type="InterPro" id="IPR023042">
    <property type="entry name" value="Peptidase_M17_leu_NH2_pept"/>
</dbReference>
<comment type="catalytic activity">
    <reaction evidence="2 8">
        <text>Release of an N-terminal amino acid, preferentially leucine, but not glutamic or aspartic acids.</text>
        <dbReference type="EC" id="3.4.11.10"/>
    </reaction>
</comment>
<accession>A0A3S2VB13</accession>
<feature type="binding site" evidence="8">
    <location>
        <position position="273"/>
    </location>
    <ligand>
        <name>Mn(2+)</name>
        <dbReference type="ChEBI" id="CHEBI:29035"/>
        <label>2</label>
    </ligand>
</feature>
<keyword evidence="11" id="KW-1185">Reference proteome</keyword>
<dbReference type="EMBL" id="SACP01000008">
    <property type="protein sequence ID" value="RVU18791.1"/>
    <property type="molecule type" value="Genomic_DNA"/>
</dbReference>
<evidence type="ECO:0000259" key="9">
    <source>
        <dbReference type="PROSITE" id="PS00631"/>
    </source>
</evidence>
<dbReference type="PROSITE" id="PS00631">
    <property type="entry name" value="CYTOSOL_AP"/>
    <property type="match status" value="1"/>
</dbReference>
<dbReference type="Gene3D" id="3.40.220.10">
    <property type="entry name" value="Leucine Aminopeptidase, subunit E, domain 1"/>
    <property type="match status" value="1"/>
</dbReference>
<name>A0A3S2VB13_9HYPH</name>
<dbReference type="Pfam" id="PF00883">
    <property type="entry name" value="Peptidase_M17"/>
    <property type="match status" value="1"/>
</dbReference>
<dbReference type="RefSeq" id="WP_127728734.1">
    <property type="nucleotide sequence ID" value="NZ_SACP01000008.1"/>
</dbReference>
<dbReference type="GO" id="GO:0006508">
    <property type="term" value="P:proteolysis"/>
    <property type="evidence" value="ECO:0007669"/>
    <property type="project" value="UniProtKB-KW"/>
</dbReference>
<dbReference type="NCBIfam" id="NF002077">
    <property type="entry name" value="PRK00913.2-4"/>
    <property type="match status" value="1"/>
</dbReference>
<keyword evidence="4 8" id="KW-0031">Aminopeptidase</keyword>
<keyword evidence="8" id="KW-0963">Cytoplasm</keyword>